<feature type="region of interest" description="Disordered" evidence="1">
    <location>
        <begin position="1"/>
        <end position="76"/>
    </location>
</feature>
<dbReference type="EMBL" id="CADEAL010000576">
    <property type="protein sequence ID" value="CAB1422324.1"/>
    <property type="molecule type" value="Genomic_DNA"/>
</dbReference>
<dbReference type="Proteomes" id="UP001153269">
    <property type="component" value="Unassembled WGS sequence"/>
</dbReference>
<name>A0A9N7U219_PLEPL</name>
<evidence type="ECO:0000256" key="1">
    <source>
        <dbReference type="SAM" id="MobiDB-lite"/>
    </source>
</evidence>
<gene>
    <name evidence="2" type="ORF">PLEPLA_LOCUS10239</name>
</gene>
<keyword evidence="3" id="KW-1185">Reference proteome</keyword>
<accession>A0A9N7U219</accession>
<feature type="compositionally biased region" description="Basic residues" evidence="1">
    <location>
        <begin position="45"/>
        <end position="58"/>
    </location>
</feature>
<evidence type="ECO:0000313" key="3">
    <source>
        <dbReference type="Proteomes" id="UP001153269"/>
    </source>
</evidence>
<feature type="compositionally biased region" description="Low complexity" evidence="1">
    <location>
        <begin position="30"/>
        <end position="40"/>
    </location>
</feature>
<reference evidence="2" key="1">
    <citation type="submission" date="2020-03" db="EMBL/GenBank/DDBJ databases">
        <authorList>
            <person name="Weist P."/>
        </authorList>
    </citation>
    <scope>NUCLEOTIDE SEQUENCE</scope>
</reference>
<sequence>MDEVPYIREDRAESDTHTVPIETDTSPFISSSLSLSGSEETLGKKLLHKLSHRKRKKSREGEKTPEDNSEQPLVRT</sequence>
<dbReference type="AlphaFoldDB" id="A0A9N7U219"/>
<feature type="compositionally biased region" description="Basic and acidic residues" evidence="1">
    <location>
        <begin position="1"/>
        <end position="16"/>
    </location>
</feature>
<comment type="caution">
    <text evidence="2">The sequence shown here is derived from an EMBL/GenBank/DDBJ whole genome shotgun (WGS) entry which is preliminary data.</text>
</comment>
<protein>
    <submittedName>
        <fullName evidence="2">Uncharacterized protein</fullName>
    </submittedName>
</protein>
<proteinExistence type="predicted"/>
<organism evidence="2 3">
    <name type="scientific">Pleuronectes platessa</name>
    <name type="common">European plaice</name>
    <dbReference type="NCBI Taxonomy" id="8262"/>
    <lineage>
        <taxon>Eukaryota</taxon>
        <taxon>Metazoa</taxon>
        <taxon>Chordata</taxon>
        <taxon>Craniata</taxon>
        <taxon>Vertebrata</taxon>
        <taxon>Euteleostomi</taxon>
        <taxon>Actinopterygii</taxon>
        <taxon>Neopterygii</taxon>
        <taxon>Teleostei</taxon>
        <taxon>Neoteleostei</taxon>
        <taxon>Acanthomorphata</taxon>
        <taxon>Carangaria</taxon>
        <taxon>Pleuronectiformes</taxon>
        <taxon>Pleuronectoidei</taxon>
        <taxon>Pleuronectidae</taxon>
        <taxon>Pleuronectes</taxon>
    </lineage>
</organism>
<evidence type="ECO:0000313" key="2">
    <source>
        <dbReference type="EMBL" id="CAB1422324.1"/>
    </source>
</evidence>